<dbReference type="PROSITE" id="PS50089">
    <property type="entry name" value="ZF_RING_2"/>
    <property type="match status" value="1"/>
</dbReference>
<feature type="compositionally biased region" description="Gly residues" evidence="11">
    <location>
        <begin position="308"/>
        <end position="321"/>
    </location>
</feature>
<feature type="domain" description="Helicase ATP-binding" evidence="13">
    <location>
        <begin position="892"/>
        <end position="1072"/>
    </location>
</feature>
<dbReference type="EMBL" id="BNCQ01000021">
    <property type="protein sequence ID" value="GIM06397.1"/>
    <property type="molecule type" value="Genomic_DNA"/>
</dbReference>
<dbReference type="PANTHER" id="PTHR45626">
    <property type="entry name" value="TRANSCRIPTION TERMINATION FACTOR 2-RELATED"/>
    <property type="match status" value="1"/>
</dbReference>
<evidence type="ECO:0000256" key="6">
    <source>
        <dbReference type="ARBA" id="ARBA00022806"/>
    </source>
</evidence>
<dbReference type="Pfam" id="PF00176">
    <property type="entry name" value="SNF2-rel_dom"/>
    <property type="match status" value="1"/>
</dbReference>
<organism evidence="16 17">
    <name type="scientific">Volvox reticuliferus</name>
    <dbReference type="NCBI Taxonomy" id="1737510"/>
    <lineage>
        <taxon>Eukaryota</taxon>
        <taxon>Viridiplantae</taxon>
        <taxon>Chlorophyta</taxon>
        <taxon>core chlorophytes</taxon>
        <taxon>Chlorophyceae</taxon>
        <taxon>CS clade</taxon>
        <taxon>Chlamydomonadales</taxon>
        <taxon>Volvocaceae</taxon>
        <taxon>Volvox</taxon>
    </lineage>
</organism>
<dbReference type="Pfam" id="PF00271">
    <property type="entry name" value="Helicase_C"/>
    <property type="match status" value="1"/>
</dbReference>
<evidence type="ECO:0000256" key="4">
    <source>
        <dbReference type="ARBA" id="ARBA00022771"/>
    </source>
</evidence>
<sequence>MNERYQDMLRAMQMVRARAREAGQGQAAAHEPGGVPPQEHERVSQQMQQLQMQTQQIQQQQVQQHQAPGFATVETTASRSSWAPQPTDAEEVSAQPVELAAGAGRQLDAGRQEAATGWGLTLHNLSPQQQQLLMLLQQQQQQQPRQVSQVQHQFPDGSVNDVAAAAAGLPPSRTQQHQVANEFLKQAQHPRQNQGESQLEHEFHAQQLQQYQRFQQAPGIEGIRSDVVDLTGDDDAEGTDAGAGTSAGAKRRLPASFLQGVQAVKRPATSQVPEPQLPLSDGAGGVQGPFVDPTAPLRRRLPPSLATAGGGGGVGGGGGGRNNSMLSQPQSLQQRSQPPPQQQQEEEDPRKPSAQEQQLLLYLDTVKTRLREGTMPASGSSSDTRPITTEERARLDEAALKLVRQIAAMQQERRQLLLAKQQQSQQQPQVWGPPGAAHQQHQHQLGWRPGYGLPSITTGMSVDRADRYRSQGNGISPSHGSLVSAAVLGPSTGASGSNGAASASASAAGRSLPASIANLKVEPAQSRVTEHQQALQAVIESLQVSGNEELEPPPKSLQVTVLRHQRMALAWMIRRETGPEPRGGILADDQGLGKTVTTISLIVTHTNPEERNQHCAGRQQQQQQGPVEVVELDEDDDDEEDVEDLGVEDEGEEDVDACGVRMGALRAEREAAGAAGVADVEGAAADMLREEGGGGSTAAAAAVQPTPGASASIAAGSDAAKPHIAVEEGGTAASTADIVTRTGDCDPSRAASFLNDDDDDDQDDDGTPVRPHKIIMIAPGGTGGVPDDPDILSITDNPSTRTSIGAGVGVGVGTNAVAASPSSILSLPPTAAGSLSELASSNLAASAATSTAALLASHGRQLAMQTAGVHRGGGGGTCKALYEPEPPYLLLGGTLVVCPTSVLHQWAREIREKVSPTAGLVVHVYHGKDRASSARQLAAMGVVLTTYGTLAQEAPSRDKQAVRLGRQGTSNTPINLAADDSGGEESGALAARGKGGGRPRSKGPTDPAGGPLYQIKWRRVVLDEAQSIKNSRTLAAHAAWRLFAHCRWCLSGTPIQNTVDDLYSYFRFLRYAPYCESRKFKELIKGKISEKPEIGYKFLQAVLQTVLLRRTKQSKINGEPIIKLPAREQQLLKVKFSAPEAAFYRQVQAESLRAIKEASQGGVSGSRQYVNMLHSLLKLRQACNHPWLVRGAKTNTWHRTGTPSAAEVEAARKLSPEARSALVTALSRGDAQCPCCGDIAEDPVASSCGHVFCGQCLAGQKEGASVEGELLCPACSRPLKGSDLHSAAALAAVDPAAALARAGSSAAGGPGSDAAGGGSDWVTSSKVERLLSLLEGIRAKDKDSTGGKAGSSGPLPAKSKSDKRMAGALRKLPPLPSGSAGASTSYGGGPGGRPDKVIVFSQWTSMLDLLEIPIKKAKIHFRRLDGTMTVANRERAIQDFESKPEVMVLLVSLKAAALGVNLTVANHVVLMDLWWNPTTEEQAIDRAHRIGQTRTVHVTRITIAGSVEDRILELQQVKKELVAAALSEGRDGNAAAGRLTLDDLRFLFEGLSQ</sequence>
<evidence type="ECO:0000256" key="7">
    <source>
        <dbReference type="ARBA" id="ARBA00022833"/>
    </source>
</evidence>
<dbReference type="PROSITE" id="PS00518">
    <property type="entry name" value="ZF_RING_1"/>
    <property type="match status" value="1"/>
</dbReference>
<dbReference type="Proteomes" id="UP000747110">
    <property type="component" value="Unassembled WGS sequence"/>
</dbReference>
<dbReference type="InterPro" id="IPR017907">
    <property type="entry name" value="Znf_RING_CS"/>
</dbReference>
<dbReference type="SUPFAM" id="SSF57850">
    <property type="entry name" value="RING/U-box"/>
    <property type="match status" value="1"/>
</dbReference>
<dbReference type="GO" id="GO:0005634">
    <property type="term" value="C:nucleus"/>
    <property type="evidence" value="ECO:0007669"/>
    <property type="project" value="TreeGrafter"/>
</dbReference>
<keyword evidence="4 9" id="KW-0863">Zinc-finger</keyword>
<evidence type="ECO:0000313" key="17">
    <source>
        <dbReference type="Proteomes" id="UP000722791"/>
    </source>
</evidence>
<dbReference type="GO" id="GO:0004386">
    <property type="term" value="F:helicase activity"/>
    <property type="evidence" value="ECO:0007669"/>
    <property type="project" value="UniProtKB-KW"/>
</dbReference>
<keyword evidence="10" id="KW-0175">Coiled coil</keyword>
<feature type="coiled-coil region" evidence="10">
    <location>
        <begin position="392"/>
        <end position="426"/>
    </location>
</feature>
<reference evidence="16" key="1">
    <citation type="journal article" date="2021" name="Proc. Natl. Acad. Sci. U.S.A.">
        <title>Three genomes in the algal genus Volvox reveal the fate of a haploid sex-determining region after a transition to homothallism.</title>
        <authorList>
            <person name="Yamamoto K."/>
            <person name="Hamaji T."/>
            <person name="Kawai-Toyooka H."/>
            <person name="Matsuzaki R."/>
            <person name="Takahashi F."/>
            <person name="Nishimura Y."/>
            <person name="Kawachi M."/>
            <person name="Noguchi H."/>
            <person name="Minakuchi Y."/>
            <person name="Umen J.G."/>
            <person name="Toyoda A."/>
            <person name="Nozaki H."/>
        </authorList>
    </citation>
    <scope>NUCLEOTIDE SEQUENCE</scope>
    <source>
        <strain evidence="16">NIES-3785</strain>
        <strain evidence="15">NIES-3786</strain>
    </source>
</reference>
<evidence type="ECO:0000256" key="5">
    <source>
        <dbReference type="ARBA" id="ARBA00022801"/>
    </source>
</evidence>
<dbReference type="PANTHER" id="PTHR45626:SF16">
    <property type="entry name" value="ATP-DEPENDENT HELICASE ULS1"/>
    <property type="match status" value="1"/>
</dbReference>
<keyword evidence="5" id="KW-0378">Hydrolase</keyword>
<dbReference type="EMBL" id="BNCP01000032">
    <property type="protein sequence ID" value="GIL85317.1"/>
    <property type="molecule type" value="Genomic_DNA"/>
</dbReference>
<dbReference type="GO" id="GO:0006281">
    <property type="term" value="P:DNA repair"/>
    <property type="evidence" value="ECO:0007669"/>
    <property type="project" value="TreeGrafter"/>
</dbReference>
<dbReference type="InterPro" id="IPR001650">
    <property type="entry name" value="Helicase_C-like"/>
</dbReference>
<keyword evidence="2" id="KW-0479">Metal-binding</keyword>
<feature type="domain" description="Helicase C-terminal" evidence="14">
    <location>
        <begin position="1382"/>
        <end position="1530"/>
    </location>
</feature>
<proteinExistence type="inferred from homology"/>
<feature type="region of interest" description="Disordered" evidence="11">
    <location>
        <begin position="955"/>
        <end position="1010"/>
    </location>
</feature>
<feature type="compositionally biased region" description="Acidic residues" evidence="11">
    <location>
        <begin position="755"/>
        <end position="766"/>
    </location>
</feature>
<feature type="region of interest" description="Disordered" evidence="11">
    <location>
        <begin position="633"/>
        <end position="653"/>
    </location>
</feature>
<dbReference type="SUPFAM" id="SSF52540">
    <property type="entry name" value="P-loop containing nucleoside triphosphate hydrolases"/>
    <property type="match status" value="3"/>
</dbReference>
<evidence type="ECO:0000256" key="10">
    <source>
        <dbReference type="SAM" id="Coils"/>
    </source>
</evidence>
<dbReference type="GO" id="GO:0008094">
    <property type="term" value="F:ATP-dependent activity, acting on DNA"/>
    <property type="evidence" value="ECO:0007669"/>
    <property type="project" value="TreeGrafter"/>
</dbReference>
<comment type="similarity">
    <text evidence="1">Belongs to the SNF2/RAD54 helicase family. RAD16 subfamily.</text>
</comment>
<dbReference type="Gene3D" id="3.40.50.300">
    <property type="entry name" value="P-loop containing nucleotide triphosphate hydrolases"/>
    <property type="match status" value="2"/>
</dbReference>
<evidence type="ECO:0000259" key="12">
    <source>
        <dbReference type="PROSITE" id="PS50089"/>
    </source>
</evidence>
<name>A0A8J4GG28_9CHLO</name>
<keyword evidence="8" id="KW-0067">ATP-binding</keyword>
<evidence type="ECO:0000256" key="8">
    <source>
        <dbReference type="ARBA" id="ARBA00022840"/>
    </source>
</evidence>
<dbReference type="Gene3D" id="3.30.40.10">
    <property type="entry name" value="Zinc/RING finger domain, C3HC4 (zinc finger)"/>
    <property type="match status" value="1"/>
</dbReference>
<dbReference type="Pfam" id="PF13445">
    <property type="entry name" value="zf-RING_UBOX"/>
    <property type="match status" value="1"/>
</dbReference>
<dbReference type="GO" id="GO:0008270">
    <property type="term" value="F:zinc ion binding"/>
    <property type="evidence" value="ECO:0007669"/>
    <property type="project" value="UniProtKB-KW"/>
</dbReference>
<dbReference type="InterPro" id="IPR027417">
    <property type="entry name" value="P-loop_NTPase"/>
</dbReference>
<keyword evidence="18" id="KW-1185">Reference proteome</keyword>
<dbReference type="Gene3D" id="3.40.50.10810">
    <property type="entry name" value="Tandem AAA-ATPase domain"/>
    <property type="match status" value="3"/>
</dbReference>
<dbReference type="GO" id="GO:0005524">
    <property type="term" value="F:ATP binding"/>
    <property type="evidence" value="ECO:0007669"/>
    <property type="project" value="UniProtKB-KW"/>
</dbReference>
<dbReference type="InterPro" id="IPR049730">
    <property type="entry name" value="SNF2/RAD54-like_C"/>
</dbReference>
<dbReference type="PROSITE" id="PS51194">
    <property type="entry name" value="HELICASE_CTER"/>
    <property type="match status" value="1"/>
</dbReference>
<comment type="caution">
    <text evidence="16">The sequence shown here is derived from an EMBL/GenBank/DDBJ whole genome shotgun (WGS) entry which is preliminary data.</text>
</comment>
<evidence type="ECO:0000313" key="18">
    <source>
        <dbReference type="Proteomes" id="UP000747110"/>
    </source>
</evidence>
<dbReference type="Proteomes" id="UP000722791">
    <property type="component" value="Unassembled WGS sequence"/>
</dbReference>
<dbReference type="InterPro" id="IPR014001">
    <property type="entry name" value="Helicase_ATP-bd"/>
</dbReference>
<evidence type="ECO:0000313" key="16">
    <source>
        <dbReference type="EMBL" id="GIM06397.1"/>
    </source>
</evidence>
<feature type="region of interest" description="Disordered" evidence="11">
    <location>
        <begin position="18"/>
        <end position="47"/>
    </location>
</feature>
<dbReference type="OrthoDB" id="448448at2759"/>
<evidence type="ECO:0000256" key="9">
    <source>
        <dbReference type="PROSITE-ProRule" id="PRU00175"/>
    </source>
</evidence>
<dbReference type="SMART" id="SM00487">
    <property type="entry name" value="DEXDc"/>
    <property type="match status" value="1"/>
</dbReference>
<dbReference type="SMART" id="SM00184">
    <property type="entry name" value="RING"/>
    <property type="match status" value="1"/>
</dbReference>
<dbReference type="InterPro" id="IPR000330">
    <property type="entry name" value="SNF2_N"/>
</dbReference>
<feature type="compositionally biased region" description="Low complexity" evidence="11">
    <location>
        <begin position="239"/>
        <end position="248"/>
    </location>
</feature>
<gene>
    <name evidence="15" type="ORF">Vretifemale_13805</name>
    <name evidence="16" type="ORF">Vretimale_10704</name>
</gene>
<dbReference type="GO" id="GO:0016787">
    <property type="term" value="F:hydrolase activity"/>
    <property type="evidence" value="ECO:0007669"/>
    <property type="project" value="UniProtKB-KW"/>
</dbReference>
<dbReference type="SMART" id="SM00490">
    <property type="entry name" value="HELICc"/>
    <property type="match status" value="1"/>
</dbReference>
<feature type="compositionally biased region" description="Low complexity" evidence="11">
    <location>
        <begin position="324"/>
        <end position="336"/>
    </location>
</feature>
<evidence type="ECO:0000259" key="14">
    <source>
        <dbReference type="PROSITE" id="PS51194"/>
    </source>
</evidence>
<evidence type="ECO:0000313" key="15">
    <source>
        <dbReference type="EMBL" id="GIL85317.1"/>
    </source>
</evidence>
<feature type="region of interest" description="Disordered" evidence="11">
    <location>
        <begin position="230"/>
        <end position="251"/>
    </location>
</feature>
<evidence type="ECO:0000256" key="11">
    <source>
        <dbReference type="SAM" id="MobiDB-lite"/>
    </source>
</evidence>
<accession>A0A8J4GG28</accession>
<evidence type="ECO:0000256" key="1">
    <source>
        <dbReference type="ARBA" id="ARBA00008438"/>
    </source>
</evidence>
<keyword evidence="7" id="KW-0862">Zinc</keyword>
<protein>
    <submittedName>
        <fullName evidence="16">Uncharacterized protein</fullName>
    </submittedName>
</protein>
<dbReference type="PROSITE" id="PS51192">
    <property type="entry name" value="HELICASE_ATP_BIND_1"/>
    <property type="match status" value="1"/>
</dbReference>
<dbReference type="InterPro" id="IPR038718">
    <property type="entry name" value="SNF2-like_sf"/>
</dbReference>
<evidence type="ECO:0000256" key="2">
    <source>
        <dbReference type="ARBA" id="ARBA00022723"/>
    </source>
</evidence>
<keyword evidence="6" id="KW-0347">Helicase</keyword>
<dbReference type="InterPro" id="IPR001841">
    <property type="entry name" value="Znf_RING"/>
</dbReference>
<feature type="domain" description="RING-type" evidence="12">
    <location>
        <begin position="1233"/>
        <end position="1276"/>
    </location>
</feature>
<feature type="region of interest" description="Disordered" evidence="11">
    <location>
        <begin position="1341"/>
        <end position="1389"/>
    </location>
</feature>
<evidence type="ECO:0000259" key="13">
    <source>
        <dbReference type="PROSITE" id="PS51192"/>
    </source>
</evidence>
<dbReference type="InterPro" id="IPR050628">
    <property type="entry name" value="SNF2_RAD54_helicase_TF"/>
</dbReference>
<feature type="region of interest" description="Disordered" evidence="11">
    <location>
        <begin position="264"/>
        <end position="355"/>
    </location>
</feature>
<dbReference type="CDD" id="cd18793">
    <property type="entry name" value="SF2_C_SNF"/>
    <property type="match status" value="1"/>
</dbReference>
<dbReference type="InterPro" id="IPR013083">
    <property type="entry name" value="Znf_RING/FYVE/PHD"/>
</dbReference>
<dbReference type="CDD" id="cd18008">
    <property type="entry name" value="DEXDc_SHPRH-like"/>
    <property type="match status" value="1"/>
</dbReference>
<dbReference type="InterPro" id="IPR027370">
    <property type="entry name" value="Znf-RING_euk"/>
</dbReference>
<evidence type="ECO:0000256" key="3">
    <source>
        <dbReference type="ARBA" id="ARBA00022741"/>
    </source>
</evidence>
<keyword evidence="3" id="KW-0547">Nucleotide-binding</keyword>
<feature type="region of interest" description="Disordered" evidence="11">
    <location>
        <begin position="743"/>
        <end position="771"/>
    </location>
</feature>